<dbReference type="EC" id="5.99.1.-" evidence="2"/>
<dbReference type="EMBL" id="UOES01000585">
    <property type="protein sequence ID" value="VAW29515.1"/>
    <property type="molecule type" value="Genomic_DNA"/>
</dbReference>
<accession>A0A3B0UEU5</accession>
<organism evidence="2">
    <name type="scientific">hydrothermal vent metagenome</name>
    <dbReference type="NCBI Taxonomy" id="652676"/>
    <lineage>
        <taxon>unclassified sequences</taxon>
        <taxon>metagenomes</taxon>
        <taxon>ecological metagenomes</taxon>
    </lineage>
</organism>
<reference evidence="2" key="1">
    <citation type="submission" date="2018-06" db="EMBL/GenBank/DDBJ databases">
        <authorList>
            <person name="Zhirakovskaya E."/>
        </authorList>
    </citation>
    <scope>NUCLEOTIDE SEQUENCE</scope>
</reference>
<evidence type="ECO:0000256" key="1">
    <source>
        <dbReference type="SAM" id="MobiDB-lite"/>
    </source>
</evidence>
<feature type="non-terminal residue" evidence="2">
    <location>
        <position position="1"/>
    </location>
</feature>
<name>A0A3B0UEU5_9ZZZZ</name>
<dbReference type="AlphaFoldDB" id="A0A3B0UEU5"/>
<gene>
    <name evidence="2" type="ORF">MNBD_BACTEROID06-335</name>
</gene>
<keyword evidence="2" id="KW-0413">Isomerase</keyword>
<protein>
    <submittedName>
        <fullName evidence="2">Topoisomerase IV subunit A</fullName>
        <ecNumber evidence="2">5.99.1.-</ecNumber>
    </submittedName>
</protein>
<evidence type="ECO:0000313" key="2">
    <source>
        <dbReference type="EMBL" id="VAW29515.1"/>
    </source>
</evidence>
<feature type="region of interest" description="Disordered" evidence="1">
    <location>
        <begin position="185"/>
        <end position="215"/>
    </location>
</feature>
<dbReference type="GO" id="GO:0016853">
    <property type="term" value="F:isomerase activity"/>
    <property type="evidence" value="ECO:0007669"/>
    <property type="project" value="UniProtKB-KW"/>
</dbReference>
<sequence>SRGELIGNFDGEDRVLVLFKDGQFELTTYELSNHYEADKISIITKLDTGLVVSMVHQDGKTKNHFIKRFQIETNTTGKKYSLISETPGSKLIAVSVHPNPEVKMDLVKGKTKEKETIIVQASELIDLKGWKAIGNRLSQHQVKKAVFIEPETEVVEPVPSVEEVKEPVVTPAPKKVIEEPKIVVKEKEKPTTTPLKPPKKEGGGDYEVGTTLELF</sequence>
<proteinExistence type="predicted"/>